<dbReference type="Proteomes" id="UP001374584">
    <property type="component" value="Unassembled WGS sequence"/>
</dbReference>
<evidence type="ECO:0000313" key="2">
    <source>
        <dbReference type="Proteomes" id="UP001374584"/>
    </source>
</evidence>
<proteinExistence type="predicted"/>
<gene>
    <name evidence="1" type="ORF">VNO80_26502</name>
</gene>
<comment type="caution">
    <text evidence="1">The sequence shown here is derived from an EMBL/GenBank/DDBJ whole genome shotgun (WGS) entry which is preliminary data.</text>
</comment>
<name>A0AAN9LF55_PHACN</name>
<protein>
    <submittedName>
        <fullName evidence="1">Uncharacterized protein</fullName>
    </submittedName>
</protein>
<dbReference type="AlphaFoldDB" id="A0AAN9LF55"/>
<reference evidence="1 2" key="1">
    <citation type="submission" date="2024-01" db="EMBL/GenBank/DDBJ databases">
        <title>The genomes of 5 underutilized Papilionoideae crops provide insights into root nodulation and disease resistanc.</title>
        <authorList>
            <person name="Jiang F."/>
        </authorList>
    </citation>
    <scope>NUCLEOTIDE SEQUENCE [LARGE SCALE GENOMIC DNA]</scope>
    <source>
        <strain evidence="1">JINMINGXINNONG_FW02</strain>
        <tissue evidence="1">Leaves</tissue>
    </source>
</reference>
<keyword evidence="2" id="KW-1185">Reference proteome</keyword>
<evidence type="ECO:0000313" key="1">
    <source>
        <dbReference type="EMBL" id="KAK7334741.1"/>
    </source>
</evidence>
<accession>A0AAN9LF55</accession>
<dbReference type="EMBL" id="JAYMYR010000010">
    <property type="protein sequence ID" value="KAK7334741.1"/>
    <property type="molecule type" value="Genomic_DNA"/>
</dbReference>
<sequence>MQRERDTRKAIKESFFLEGCGSVRIRYLGENFVLLSCEGSACALVSFGSAHAKGLGDKAEGGGSLLKTSFPTALVGRILAGH</sequence>
<organism evidence="1 2">
    <name type="scientific">Phaseolus coccineus</name>
    <name type="common">Scarlet runner bean</name>
    <name type="synonym">Phaseolus multiflorus</name>
    <dbReference type="NCBI Taxonomy" id="3886"/>
    <lineage>
        <taxon>Eukaryota</taxon>
        <taxon>Viridiplantae</taxon>
        <taxon>Streptophyta</taxon>
        <taxon>Embryophyta</taxon>
        <taxon>Tracheophyta</taxon>
        <taxon>Spermatophyta</taxon>
        <taxon>Magnoliopsida</taxon>
        <taxon>eudicotyledons</taxon>
        <taxon>Gunneridae</taxon>
        <taxon>Pentapetalae</taxon>
        <taxon>rosids</taxon>
        <taxon>fabids</taxon>
        <taxon>Fabales</taxon>
        <taxon>Fabaceae</taxon>
        <taxon>Papilionoideae</taxon>
        <taxon>50 kb inversion clade</taxon>
        <taxon>NPAAA clade</taxon>
        <taxon>indigoferoid/millettioid clade</taxon>
        <taxon>Phaseoleae</taxon>
        <taxon>Phaseolus</taxon>
    </lineage>
</organism>